<dbReference type="AlphaFoldDB" id="A0A448WE44"/>
<gene>
    <name evidence="1" type="ORF">PXEA_LOCUS2965</name>
</gene>
<keyword evidence="2" id="KW-1185">Reference proteome</keyword>
<proteinExistence type="predicted"/>
<protein>
    <submittedName>
        <fullName evidence="1">Uncharacterized protein</fullName>
    </submittedName>
</protein>
<sequence>MDAELTSANQMRKSTDWPNIVSLGDVHTSHLSSSCASKQQSQKSRITSVDRLIKTDPEGLSEVSFVDDHPEVPPLL</sequence>
<evidence type="ECO:0000313" key="1">
    <source>
        <dbReference type="EMBL" id="VEL09525.1"/>
    </source>
</evidence>
<reference evidence="1" key="1">
    <citation type="submission" date="2018-11" db="EMBL/GenBank/DDBJ databases">
        <authorList>
            <consortium name="Pathogen Informatics"/>
        </authorList>
    </citation>
    <scope>NUCLEOTIDE SEQUENCE</scope>
</reference>
<comment type="caution">
    <text evidence="1">The sequence shown here is derived from an EMBL/GenBank/DDBJ whole genome shotgun (WGS) entry which is preliminary data.</text>
</comment>
<dbReference type="Proteomes" id="UP000784294">
    <property type="component" value="Unassembled WGS sequence"/>
</dbReference>
<accession>A0A448WE44</accession>
<name>A0A448WE44_9PLAT</name>
<evidence type="ECO:0000313" key="2">
    <source>
        <dbReference type="Proteomes" id="UP000784294"/>
    </source>
</evidence>
<dbReference type="EMBL" id="CAAALY010006544">
    <property type="protein sequence ID" value="VEL09525.1"/>
    <property type="molecule type" value="Genomic_DNA"/>
</dbReference>
<organism evidence="1 2">
    <name type="scientific">Protopolystoma xenopodis</name>
    <dbReference type="NCBI Taxonomy" id="117903"/>
    <lineage>
        <taxon>Eukaryota</taxon>
        <taxon>Metazoa</taxon>
        <taxon>Spiralia</taxon>
        <taxon>Lophotrochozoa</taxon>
        <taxon>Platyhelminthes</taxon>
        <taxon>Monogenea</taxon>
        <taxon>Polyopisthocotylea</taxon>
        <taxon>Polystomatidea</taxon>
        <taxon>Polystomatidae</taxon>
        <taxon>Protopolystoma</taxon>
    </lineage>
</organism>